<dbReference type="STRING" id="2020962.A0A2N1JH12"/>
<dbReference type="InterPro" id="IPR019163">
    <property type="entry name" value="THO_Thoc5"/>
</dbReference>
<dbReference type="GO" id="GO:0005681">
    <property type="term" value="C:spliceosomal complex"/>
    <property type="evidence" value="ECO:0007669"/>
    <property type="project" value="TreeGrafter"/>
</dbReference>
<gene>
    <name evidence="6" type="ORF">MVES_000297</name>
</gene>
<dbReference type="GO" id="GO:0003729">
    <property type="term" value="F:mRNA binding"/>
    <property type="evidence" value="ECO:0007669"/>
    <property type="project" value="TreeGrafter"/>
</dbReference>
<dbReference type="EMBL" id="KZ454987">
    <property type="protein sequence ID" value="PKI85827.1"/>
    <property type="molecule type" value="Genomic_DNA"/>
</dbReference>
<dbReference type="Gene3D" id="1.20.1390.10">
    <property type="entry name" value="PWI domain"/>
    <property type="match status" value="1"/>
</dbReference>
<comment type="similarity">
    <text evidence="2">Belongs to the THOC5 family.</text>
</comment>
<dbReference type="OrthoDB" id="6275295at2759"/>
<feature type="coiled-coil region" evidence="4">
    <location>
        <begin position="577"/>
        <end position="611"/>
    </location>
</feature>
<feature type="region of interest" description="Disordered" evidence="5">
    <location>
        <begin position="291"/>
        <end position="311"/>
    </location>
</feature>
<organism evidence="6 7">
    <name type="scientific">Malassezia vespertilionis</name>
    <dbReference type="NCBI Taxonomy" id="2020962"/>
    <lineage>
        <taxon>Eukaryota</taxon>
        <taxon>Fungi</taxon>
        <taxon>Dikarya</taxon>
        <taxon>Basidiomycota</taxon>
        <taxon>Ustilaginomycotina</taxon>
        <taxon>Malasseziomycetes</taxon>
        <taxon>Malasseziales</taxon>
        <taxon>Malasseziaceae</taxon>
        <taxon>Malassezia</taxon>
    </lineage>
</organism>
<keyword evidence="4" id="KW-0175">Coiled coil</keyword>
<evidence type="ECO:0000256" key="4">
    <source>
        <dbReference type="SAM" id="Coils"/>
    </source>
</evidence>
<protein>
    <submittedName>
        <fullName evidence="6">Uncharacterized protein</fullName>
    </submittedName>
</protein>
<accession>A0A2N1JH12</accession>
<dbReference type="Proteomes" id="UP000232875">
    <property type="component" value="Unassembled WGS sequence"/>
</dbReference>
<proteinExistence type="inferred from homology"/>
<comment type="subcellular location">
    <subcellularLocation>
        <location evidence="1">Nucleus</location>
    </subcellularLocation>
</comment>
<evidence type="ECO:0000313" key="6">
    <source>
        <dbReference type="EMBL" id="PKI85827.1"/>
    </source>
</evidence>
<name>A0A2N1JH12_9BASI</name>
<sequence>MLGARARRGEGRAMDGDSCGSFRSFKRVSKAFGFADFLSAHDVLRALAVLNGVELPSMGVDVGLAPKCLVVKADEKTTAFLDEFQKTLVRTDDDAQEERKARARAMQIVGMMRAQAGTGADADVNVYEIPAHLKDLRPEELGANRPANILSEIEKFRIAAVARDAEDRRRTLEVEKRRAAASQDRVRSFSPAHAPSDVDDPEAADVAAEQARCAARTERIQREASEAERIYARKEQDRVAYWRAQYAECAPQHKARLWEPQEDAEFARELFWLDRRRWLHMRAAEVARERAADDADRHAQRNEEEKARQEAEAFLAEQEREMAEFAERQRASGLLVHDGAPLRLHVHMATDEGVKRRLALAERLRGARSEDAIRHVLPADDTQLFAITPDWSRLDISSYTPLLDAGIEASFGEVVEDLRDAALEKLREEASAQEVLDVLEPVLDDEAPALVASVWPADVAAAMDAAPRDDPALLLAHAAPLLAEWKRMNRDAHVLVAARHKQVLASRADVDAAALALQHRLYEHAQLNAAIAAAQALDTMYEQVALRPIDAFMAHAPEEYRTAAVCADEHRVLLQRYQFELDERRRLEQACKALEEEAATQQQHASNAVRRLKQLQTTIDSLAASARHV</sequence>
<evidence type="ECO:0000256" key="1">
    <source>
        <dbReference type="ARBA" id="ARBA00004123"/>
    </source>
</evidence>
<evidence type="ECO:0000313" key="7">
    <source>
        <dbReference type="Proteomes" id="UP000232875"/>
    </source>
</evidence>
<dbReference type="PANTHER" id="PTHR18806">
    <property type="entry name" value="RBM25 PROTEIN"/>
    <property type="match status" value="1"/>
</dbReference>
<evidence type="ECO:0000256" key="3">
    <source>
        <dbReference type="ARBA" id="ARBA00023242"/>
    </source>
</evidence>
<feature type="compositionally biased region" description="Basic and acidic residues" evidence="5">
    <location>
        <begin position="169"/>
        <end position="178"/>
    </location>
</feature>
<evidence type="ECO:0000256" key="2">
    <source>
        <dbReference type="ARBA" id="ARBA00008044"/>
    </source>
</evidence>
<evidence type="ECO:0000256" key="5">
    <source>
        <dbReference type="SAM" id="MobiDB-lite"/>
    </source>
</evidence>
<dbReference type="AlphaFoldDB" id="A0A2N1JH12"/>
<keyword evidence="7" id="KW-1185">Reference proteome</keyword>
<keyword evidence="3" id="KW-0539">Nucleus</keyword>
<dbReference type="InterPro" id="IPR052768">
    <property type="entry name" value="RBM25"/>
</dbReference>
<feature type="region of interest" description="Disordered" evidence="5">
    <location>
        <begin position="169"/>
        <end position="210"/>
    </location>
</feature>
<dbReference type="PANTHER" id="PTHR18806:SF4">
    <property type="entry name" value="RNA-BINDING PROTEIN 25"/>
    <property type="match status" value="1"/>
</dbReference>
<dbReference type="Pfam" id="PF09766">
    <property type="entry name" value="FmiP_Thoc5"/>
    <property type="match status" value="1"/>
</dbReference>
<reference evidence="6 7" key="1">
    <citation type="submission" date="2017-10" db="EMBL/GenBank/DDBJ databases">
        <title>A novel species of cold-tolerant Malassezia isolated from bats.</title>
        <authorList>
            <person name="Lorch J.M."/>
            <person name="Palmer J.M."/>
            <person name="Vanderwolf K.J."/>
            <person name="Schmidt K.Z."/>
            <person name="Verant M.L."/>
            <person name="Weller T.J."/>
            <person name="Blehert D.S."/>
        </authorList>
    </citation>
    <scope>NUCLEOTIDE SEQUENCE [LARGE SCALE GENOMIC DNA]</scope>
    <source>
        <strain evidence="6 7">NWHC:44797-103</strain>
    </source>
</reference>